<evidence type="ECO:0000313" key="2">
    <source>
        <dbReference type="EMBL" id="ORX33547.1"/>
    </source>
</evidence>
<proteinExistence type="predicted"/>
<protein>
    <submittedName>
        <fullName evidence="2">Putative mitochondrion protein</fullName>
    </submittedName>
</protein>
<keyword evidence="3" id="KW-1185">Reference proteome</keyword>
<dbReference type="GeneID" id="33559018"/>
<dbReference type="InterPro" id="IPR051207">
    <property type="entry name" value="ComplexI_NDUFA9_subunit"/>
</dbReference>
<dbReference type="Gene3D" id="3.40.50.720">
    <property type="entry name" value="NAD(P)-binding Rossmann-like Domain"/>
    <property type="match status" value="1"/>
</dbReference>
<name>A0A1Y1U7R4_9TREE</name>
<accession>A0A1Y1U7R4</accession>
<dbReference type="OrthoDB" id="276721at2759"/>
<comment type="caution">
    <text evidence="2">The sequence shown here is derived from an EMBL/GenBank/DDBJ whole genome shotgun (WGS) entry which is preliminary data.</text>
</comment>
<dbReference type="EMBL" id="NBSH01000019">
    <property type="protein sequence ID" value="ORX33547.1"/>
    <property type="molecule type" value="Genomic_DNA"/>
</dbReference>
<organism evidence="2 3">
    <name type="scientific">Kockovaella imperatae</name>
    <dbReference type="NCBI Taxonomy" id="4999"/>
    <lineage>
        <taxon>Eukaryota</taxon>
        <taxon>Fungi</taxon>
        <taxon>Dikarya</taxon>
        <taxon>Basidiomycota</taxon>
        <taxon>Agaricomycotina</taxon>
        <taxon>Tremellomycetes</taxon>
        <taxon>Tremellales</taxon>
        <taxon>Cuniculitremaceae</taxon>
        <taxon>Kockovaella</taxon>
    </lineage>
</organism>
<evidence type="ECO:0000313" key="3">
    <source>
        <dbReference type="Proteomes" id="UP000193218"/>
    </source>
</evidence>
<feature type="domain" description="NAD-dependent epimerase/dehydratase" evidence="1">
    <location>
        <begin position="7"/>
        <end position="80"/>
    </location>
</feature>
<dbReference type="InParanoid" id="A0A1Y1U7R4"/>
<dbReference type="PANTHER" id="PTHR12126">
    <property type="entry name" value="NADH-UBIQUINONE OXIDOREDUCTASE 39 KDA SUBUNIT-RELATED"/>
    <property type="match status" value="1"/>
</dbReference>
<dbReference type="PANTHER" id="PTHR12126:SF16">
    <property type="entry name" value="MIOREX COMPLEX COMPONENT 2"/>
    <property type="match status" value="1"/>
</dbReference>
<dbReference type="InterPro" id="IPR001509">
    <property type="entry name" value="Epimerase_deHydtase"/>
</dbReference>
<dbReference type="Pfam" id="PF01370">
    <property type="entry name" value="Epimerase"/>
    <property type="match status" value="1"/>
</dbReference>
<evidence type="ECO:0000259" key="1">
    <source>
        <dbReference type="Pfam" id="PF01370"/>
    </source>
</evidence>
<sequence>MSIQKLLVVGGNGFLGSAICKAAVGRGWEVSSMSSSGKPYATPAGHAPKWVDAVQWHAANAFEPSSYSSLVDSSTAVVHTLGILLEDAGYKKAVRDGNVFGVLGAIAKGVTGGQSSNPLKTGTERRLGYEGMNRDSALHVLDTMMASSSKNKSRPFVYISAADAFRPIVPERYVETKREAEREIFRRCQEDPARGIRPVFIRPGLMYHPHVRPISTLPAFLLSVSASLPLPNIFASRSLLGSSVTSLKTHPIHVDHVAEAILRSIDDPERVGVVDVELMRSWAGFQDAEEAVRRRSGLESIH</sequence>
<dbReference type="STRING" id="4999.A0A1Y1U7R4"/>
<dbReference type="RefSeq" id="XP_021867866.1">
    <property type="nucleotide sequence ID" value="XM_022017209.1"/>
</dbReference>
<dbReference type="GO" id="GO:0005739">
    <property type="term" value="C:mitochondrion"/>
    <property type="evidence" value="ECO:0007669"/>
    <property type="project" value="TreeGrafter"/>
</dbReference>
<dbReference type="Proteomes" id="UP000193218">
    <property type="component" value="Unassembled WGS sequence"/>
</dbReference>
<dbReference type="FunCoup" id="A0A1Y1U7R4">
    <property type="interactions" value="141"/>
</dbReference>
<dbReference type="SUPFAM" id="SSF51735">
    <property type="entry name" value="NAD(P)-binding Rossmann-fold domains"/>
    <property type="match status" value="1"/>
</dbReference>
<reference evidence="2 3" key="1">
    <citation type="submission" date="2017-03" db="EMBL/GenBank/DDBJ databases">
        <title>Widespread Adenine N6-methylation of Active Genes in Fungi.</title>
        <authorList>
            <consortium name="DOE Joint Genome Institute"/>
            <person name="Mondo S.J."/>
            <person name="Dannebaum R.O."/>
            <person name="Kuo R.C."/>
            <person name="Louie K.B."/>
            <person name="Bewick A.J."/>
            <person name="Labutti K."/>
            <person name="Haridas S."/>
            <person name="Kuo A."/>
            <person name="Salamov A."/>
            <person name="Ahrendt S.R."/>
            <person name="Lau R."/>
            <person name="Bowen B.P."/>
            <person name="Lipzen A."/>
            <person name="Sullivan W."/>
            <person name="Andreopoulos W.B."/>
            <person name="Clum A."/>
            <person name="Lindquist E."/>
            <person name="Daum C."/>
            <person name="Northen T.R."/>
            <person name="Ramamoorthy G."/>
            <person name="Schmitz R.J."/>
            <person name="Gryganskyi A."/>
            <person name="Culley D."/>
            <person name="Magnuson J."/>
            <person name="James T.Y."/>
            <person name="O'Malley M.A."/>
            <person name="Stajich J.E."/>
            <person name="Spatafora J.W."/>
            <person name="Visel A."/>
            <person name="Grigoriev I.V."/>
        </authorList>
    </citation>
    <scope>NUCLEOTIDE SEQUENCE [LARGE SCALE GENOMIC DNA]</scope>
    <source>
        <strain evidence="2 3">NRRL Y-17943</strain>
    </source>
</reference>
<dbReference type="InterPro" id="IPR036291">
    <property type="entry name" value="NAD(P)-bd_dom_sf"/>
</dbReference>
<gene>
    <name evidence="2" type="ORF">BD324DRAFT_639247</name>
</gene>
<dbReference type="GO" id="GO:0044877">
    <property type="term" value="F:protein-containing complex binding"/>
    <property type="evidence" value="ECO:0007669"/>
    <property type="project" value="TreeGrafter"/>
</dbReference>
<dbReference type="AlphaFoldDB" id="A0A1Y1U7R4"/>